<evidence type="ECO:0000313" key="2">
    <source>
        <dbReference type="Proteomes" id="UP000276133"/>
    </source>
</evidence>
<dbReference type="EMBL" id="REGN01005824">
    <property type="protein sequence ID" value="RNA11885.1"/>
    <property type="molecule type" value="Genomic_DNA"/>
</dbReference>
<comment type="caution">
    <text evidence="1">The sequence shown here is derived from an EMBL/GenBank/DDBJ whole genome shotgun (WGS) entry which is preliminary data.</text>
</comment>
<reference evidence="1 2" key="1">
    <citation type="journal article" date="2018" name="Sci. Rep.">
        <title>Genomic signatures of local adaptation to the degree of environmental predictability in rotifers.</title>
        <authorList>
            <person name="Franch-Gras L."/>
            <person name="Hahn C."/>
            <person name="Garcia-Roger E.M."/>
            <person name="Carmona M.J."/>
            <person name="Serra M."/>
            <person name="Gomez A."/>
        </authorList>
    </citation>
    <scope>NUCLEOTIDE SEQUENCE [LARGE SCALE GENOMIC DNA]</scope>
    <source>
        <strain evidence="1">HYR1</strain>
    </source>
</reference>
<keyword evidence="2" id="KW-1185">Reference proteome</keyword>
<dbReference type="AlphaFoldDB" id="A0A3M7QLM0"/>
<sequence length="64" mass="7367">PKASKAKKKLFQDLIVSTKNVKKKVTKEDDLIEMIAVSFHIPNKKHSFHFLNEIPHSVEDVILI</sequence>
<feature type="non-terminal residue" evidence="1">
    <location>
        <position position="1"/>
    </location>
</feature>
<name>A0A3M7QLM0_BRAPC</name>
<accession>A0A3M7QLM0</accession>
<proteinExistence type="predicted"/>
<evidence type="ECO:0000313" key="1">
    <source>
        <dbReference type="EMBL" id="RNA11885.1"/>
    </source>
</evidence>
<dbReference type="Proteomes" id="UP000276133">
    <property type="component" value="Unassembled WGS sequence"/>
</dbReference>
<gene>
    <name evidence="1" type="ORF">BpHYR1_019235</name>
</gene>
<organism evidence="1 2">
    <name type="scientific">Brachionus plicatilis</name>
    <name type="common">Marine rotifer</name>
    <name type="synonym">Brachionus muelleri</name>
    <dbReference type="NCBI Taxonomy" id="10195"/>
    <lineage>
        <taxon>Eukaryota</taxon>
        <taxon>Metazoa</taxon>
        <taxon>Spiralia</taxon>
        <taxon>Gnathifera</taxon>
        <taxon>Rotifera</taxon>
        <taxon>Eurotatoria</taxon>
        <taxon>Monogononta</taxon>
        <taxon>Pseudotrocha</taxon>
        <taxon>Ploima</taxon>
        <taxon>Brachionidae</taxon>
        <taxon>Brachionus</taxon>
    </lineage>
</organism>
<protein>
    <submittedName>
        <fullName evidence="1">Uncharacterized protein</fullName>
    </submittedName>
</protein>